<dbReference type="EMBL" id="KZ824451">
    <property type="protein sequence ID" value="RAK98711.1"/>
    <property type="molecule type" value="Genomic_DNA"/>
</dbReference>
<dbReference type="VEuPathDB" id="FungiDB:BO80DRAFT_427089"/>
<keyword evidence="2" id="KW-1185">Reference proteome</keyword>
<dbReference type="AlphaFoldDB" id="A0A395GSZ7"/>
<accession>A0A395GSZ7</accession>
<dbReference type="Proteomes" id="UP000249402">
    <property type="component" value="Unassembled WGS sequence"/>
</dbReference>
<protein>
    <submittedName>
        <fullName evidence="1">Uncharacterized protein</fullName>
    </submittedName>
</protein>
<gene>
    <name evidence="1" type="ORF">BO80DRAFT_427089</name>
</gene>
<dbReference type="GeneID" id="37224783"/>
<proteinExistence type="predicted"/>
<evidence type="ECO:0000313" key="2">
    <source>
        <dbReference type="Proteomes" id="UP000249402"/>
    </source>
</evidence>
<dbReference type="RefSeq" id="XP_025573039.1">
    <property type="nucleotide sequence ID" value="XM_025719918.1"/>
</dbReference>
<name>A0A395GSZ7_9EURO</name>
<sequence length="115" mass="12452">MPNATKSESCWPRSTISTTRCNDVMAAVQCMSNCHCIGATGRPPQITSKLLPSVCQTSVNIGADFRSMVADSRAVTFLIMWLKAFQVPCGMTLWQSVAVGYASAAMLYTALLSFF</sequence>
<evidence type="ECO:0000313" key="1">
    <source>
        <dbReference type="EMBL" id="RAK98711.1"/>
    </source>
</evidence>
<reference evidence="1 2" key="1">
    <citation type="submission" date="2018-02" db="EMBL/GenBank/DDBJ databases">
        <title>The genomes of Aspergillus section Nigri reveals drivers in fungal speciation.</title>
        <authorList>
            <consortium name="DOE Joint Genome Institute"/>
            <person name="Vesth T.C."/>
            <person name="Nybo J."/>
            <person name="Theobald S."/>
            <person name="Brandl J."/>
            <person name="Frisvad J.C."/>
            <person name="Nielsen K.F."/>
            <person name="Lyhne E.K."/>
            <person name="Kogle M.E."/>
            <person name="Kuo A."/>
            <person name="Riley R."/>
            <person name="Clum A."/>
            <person name="Nolan M."/>
            <person name="Lipzen A."/>
            <person name="Salamov A."/>
            <person name="Henrissat B."/>
            <person name="Wiebenga A."/>
            <person name="De vries R.P."/>
            <person name="Grigoriev I.V."/>
            <person name="Mortensen U.H."/>
            <person name="Andersen M.R."/>
            <person name="Baker S.E."/>
        </authorList>
    </citation>
    <scope>NUCLEOTIDE SEQUENCE [LARGE SCALE GENOMIC DNA]</scope>
    <source>
        <strain evidence="1 2">CBS 121593</strain>
    </source>
</reference>
<organism evidence="1 2">
    <name type="scientific">Aspergillus ibericus CBS 121593</name>
    <dbReference type="NCBI Taxonomy" id="1448316"/>
    <lineage>
        <taxon>Eukaryota</taxon>
        <taxon>Fungi</taxon>
        <taxon>Dikarya</taxon>
        <taxon>Ascomycota</taxon>
        <taxon>Pezizomycotina</taxon>
        <taxon>Eurotiomycetes</taxon>
        <taxon>Eurotiomycetidae</taxon>
        <taxon>Eurotiales</taxon>
        <taxon>Aspergillaceae</taxon>
        <taxon>Aspergillus</taxon>
        <taxon>Aspergillus subgen. Circumdati</taxon>
    </lineage>
</organism>